<dbReference type="EMBL" id="KN824282">
    <property type="protein sequence ID" value="KIM31406.1"/>
    <property type="molecule type" value="Genomic_DNA"/>
</dbReference>
<evidence type="ECO:0000313" key="8">
    <source>
        <dbReference type="EMBL" id="KIM31406.1"/>
    </source>
</evidence>
<dbReference type="InterPro" id="IPR000994">
    <property type="entry name" value="Pept_M24"/>
</dbReference>
<organism evidence="8 9">
    <name type="scientific">Serendipita vermifera MAFF 305830</name>
    <dbReference type="NCBI Taxonomy" id="933852"/>
    <lineage>
        <taxon>Eukaryota</taxon>
        <taxon>Fungi</taxon>
        <taxon>Dikarya</taxon>
        <taxon>Basidiomycota</taxon>
        <taxon>Agaricomycotina</taxon>
        <taxon>Agaricomycetes</taxon>
        <taxon>Sebacinales</taxon>
        <taxon>Serendipitaceae</taxon>
        <taxon>Serendipita</taxon>
    </lineage>
</organism>
<reference evidence="8 9" key="1">
    <citation type="submission" date="2014-04" db="EMBL/GenBank/DDBJ databases">
        <authorList>
            <consortium name="DOE Joint Genome Institute"/>
            <person name="Kuo A."/>
            <person name="Zuccaro A."/>
            <person name="Kohler A."/>
            <person name="Nagy L.G."/>
            <person name="Floudas D."/>
            <person name="Copeland A."/>
            <person name="Barry K.W."/>
            <person name="Cichocki N."/>
            <person name="Veneault-Fourrey C."/>
            <person name="LaButti K."/>
            <person name="Lindquist E.A."/>
            <person name="Lipzen A."/>
            <person name="Lundell T."/>
            <person name="Morin E."/>
            <person name="Murat C."/>
            <person name="Sun H."/>
            <person name="Tunlid A."/>
            <person name="Henrissat B."/>
            <person name="Grigoriev I.V."/>
            <person name="Hibbett D.S."/>
            <person name="Martin F."/>
            <person name="Nordberg H.P."/>
            <person name="Cantor M.N."/>
            <person name="Hua S.X."/>
        </authorList>
    </citation>
    <scope>NUCLEOTIDE SEQUENCE [LARGE SCALE GENOMIC DNA]</scope>
    <source>
        <strain evidence="8 9">MAFF 305830</strain>
    </source>
</reference>
<evidence type="ECO:0000313" key="9">
    <source>
        <dbReference type="Proteomes" id="UP000054097"/>
    </source>
</evidence>
<evidence type="ECO:0000256" key="4">
    <source>
        <dbReference type="ARBA" id="ARBA00022801"/>
    </source>
</evidence>
<dbReference type="HOGENOM" id="CLU_017266_1_2_1"/>
<dbReference type="Pfam" id="PF05195">
    <property type="entry name" value="AMP_N"/>
    <property type="match status" value="1"/>
</dbReference>
<comment type="similarity">
    <text evidence="2 6">Belongs to the peptidase M24B family.</text>
</comment>
<dbReference type="PANTHER" id="PTHR43226">
    <property type="entry name" value="XAA-PRO AMINOPEPTIDASE 3"/>
    <property type="match status" value="1"/>
</dbReference>
<dbReference type="STRING" id="933852.A0A0C3BIR4"/>
<evidence type="ECO:0000256" key="6">
    <source>
        <dbReference type="RuleBase" id="RU000590"/>
    </source>
</evidence>
<name>A0A0C3BIR4_SERVB</name>
<dbReference type="Proteomes" id="UP000054097">
    <property type="component" value="Unassembled WGS sequence"/>
</dbReference>
<keyword evidence="3 6" id="KW-0479">Metal-binding</keyword>
<feature type="domain" description="Aminopeptidase P N-terminal" evidence="7">
    <location>
        <begin position="5"/>
        <end position="151"/>
    </location>
</feature>
<evidence type="ECO:0000256" key="1">
    <source>
        <dbReference type="ARBA" id="ARBA00001936"/>
    </source>
</evidence>
<dbReference type="InterPro" id="IPR007865">
    <property type="entry name" value="Aminopep_P_N"/>
</dbReference>
<comment type="cofactor">
    <cofactor evidence="1">
        <name>Mn(2+)</name>
        <dbReference type="ChEBI" id="CHEBI:29035"/>
    </cofactor>
</comment>
<keyword evidence="4" id="KW-0378">Hydrolase</keyword>
<evidence type="ECO:0000256" key="5">
    <source>
        <dbReference type="ARBA" id="ARBA00023211"/>
    </source>
</evidence>
<dbReference type="InterPro" id="IPR029149">
    <property type="entry name" value="Creatin/AminoP/Spt16_N"/>
</dbReference>
<dbReference type="Gene3D" id="3.40.350.10">
    <property type="entry name" value="Creatinase/prolidase N-terminal domain"/>
    <property type="match status" value="1"/>
</dbReference>
<accession>A0A0C3BIR4</accession>
<dbReference type="Gene3D" id="3.90.230.10">
    <property type="entry name" value="Creatinase/methionine aminopeptidase superfamily"/>
    <property type="match status" value="1"/>
</dbReference>
<dbReference type="InterPro" id="IPR001131">
    <property type="entry name" value="Peptidase_M24B_aminopep-P_CS"/>
</dbReference>
<dbReference type="SUPFAM" id="SSF55920">
    <property type="entry name" value="Creatinase/aminopeptidase"/>
    <property type="match status" value="1"/>
</dbReference>
<gene>
    <name evidence="8" type="ORF">M408DRAFT_327626</name>
</gene>
<protein>
    <recommendedName>
        <fullName evidence="7">Aminopeptidase P N-terminal domain-containing protein</fullName>
    </recommendedName>
</protein>
<evidence type="ECO:0000259" key="7">
    <source>
        <dbReference type="SMART" id="SM01011"/>
    </source>
</evidence>
<dbReference type="OrthoDB" id="10261878at2759"/>
<dbReference type="PROSITE" id="PS00491">
    <property type="entry name" value="PROLINE_PEPTIDASE"/>
    <property type="match status" value="1"/>
</dbReference>
<dbReference type="Pfam" id="PF00557">
    <property type="entry name" value="Peptidase_M24"/>
    <property type="match status" value="1"/>
</dbReference>
<dbReference type="InterPro" id="IPR052433">
    <property type="entry name" value="X-Pro_dipept-like"/>
</dbReference>
<dbReference type="AlphaFoldDB" id="A0A0C3BIR4"/>
<dbReference type="InterPro" id="IPR036005">
    <property type="entry name" value="Creatinase/aminopeptidase-like"/>
</dbReference>
<keyword evidence="5" id="KW-0464">Manganese</keyword>
<reference evidence="9" key="2">
    <citation type="submission" date="2015-01" db="EMBL/GenBank/DDBJ databases">
        <title>Evolutionary Origins and Diversification of the Mycorrhizal Mutualists.</title>
        <authorList>
            <consortium name="DOE Joint Genome Institute"/>
            <consortium name="Mycorrhizal Genomics Consortium"/>
            <person name="Kohler A."/>
            <person name="Kuo A."/>
            <person name="Nagy L.G."/>
            <person name="Floudas D."/>
            <person name="Copeland A."/>
            <person name="Barry K.W."/>
            <person name="Cichocki N."/>
            <person name="Veneault-Fourrey C."/>
            <person name="LaButti K."/>
            <person name="Lindquist E.A."/>
            <person name="Lipzen A."/>
            <person name="Lundell T."/>
            <person name="Morin E."/>
            <person name="Murat C."/>
            <person name="Riley R."/>
            <person name="Ohm R."/>
            <person name="Sun H."/>
            <person name="Tunlid A."/>
            <person name="Henrissat B."/>
            <person name="Grigoriev I.V."/>
            <person name="Hibbett D.S."/>
            <person name="Martin F."/>
        </authorList>
    </citation>
    <scope>NUCLEOTIDE SEQUENCE [LARGE SCALE GENOMIC DNA]</scope>
    <source>
        <strain evidence="9">MAFF 305830</strain>
    </source>
</reference>
<dbReference type="SMART" id="SM01011">
    <property type="entry name" value="AMP_N"/>
    <property type="match status" value="1"/>
</dbReference>
<dbReference type="PANTHER" id="PTHR43226:SF1">
    <property type="entry name" value="XAA-PRO DIPEPTIDASE"/>
    <property type="match status" value="1"/>
</dbReference>
<proteinExistence type="inferred from homology"/>
<evidence type="ECO:0000256" key="3">
    <source>
        <dbReference type="ARBA" id="ARBA00022723"/>
    </source>
</evidence>
<dbReference type="CDD" id="cd01087">
    <property type="entry name" value="Prolidase"/>
    <property type="match status" value="1"/>
</dbReference>
<dbReference type="SUPFAM" id="SSF53092">
    <property type="entry name" value="Creatinase/prolidase N-terminal domain"/>
    <property type="match status" value="1"/>
</dbReference>
<keyword evidence="9" id="KW-1185">Reference proteome</keyword>
<dbReference type="GO" id="GO:0006508">
    <property type="term" value="P:proteolysis"/>
    <property type="evidence" value="ECO:0007669"/>
    <property type="project" value="TreeGrafter"/>
</dbReference>
<sequence length="522" mass="58081">MEKQYPALQHFQKLCAKLVCLLPQSQGTHAVLLRGQQTEYRNDTDRELPFRQESNFFWLTGCDLAGSVALLIYQPEASGGQNTYQTHLFIPHEDPLETLWSPAPPSLQEARQLFDATTIGFTKDFTPRLKEVLDGLSNCLVHTLPASPQFPELAVDLKQWQTSDEYLLTALHQARLTKDAYEIELIRKANDISSRAHELVMRMLGLGVKDKSVHHSNGLSKKKSGPLMPSEWRITREAEAEAAFVASCRREGAVHQAYLPIVAASTRASTLHYCCNDKEFAWGPNSHSDADLVHDHHHDCLAPQVLLIDAGCEWRNYAADITRVTPVGNNGKFTKEAREIYSIVLKMQLACIDAAKPGVHWDHLHLKSHEVLVDEFIKLGIFKGDAKTVLDSGVSAAFYPHGLGHSLGMDVHDVPSASKPAVNDTIPKSSSQTQQLYKYLRLRLPLEANMVVTIEPGCYFSPHQLEPVRGSPHIDHEVLGRYEIVGGVRIEDVVLITETGCEVLTAVRKDVEWLEAVASGAA</sequence>
<evidence type="ECO:0000256" key="2">
    <source>
        <dbReference type="ARBA" id="ARBA00008766"/>
    </source>
</evidence>
<dbReference type="GO" id="GO:0070006">
    <property type="term" value="F:metalloaminopeptidase activity"/>
    <property type="evidence" value="ECO:0007669"/>
    <property type="project" value="InterPro"/>
</dbReference>
<dbReference type="GO" id="GO:0030145">
    <property type="term" value="F:manganese ion binding"/>
    <property type="evidence" value="ECO:0007669"/>
    <property type="project" value="InterPro"/>
</dbReference>